<dbReference type="AlphaFoldDB" id="A0A7X2T3G9"/>
<evidence type="ECO:0000313" key="2">
    <source>
        <dbReference type="Proteomes" id="UP000470082"/>
    </source>
</evidence>
<dbReference type="EMBL" id="VUMM01000009">
    <property type="protein sequence ID" value="MSS01579.1"/>
    <property type="molecule type" value="Genomic_DNA"/>
</dbReference>
<dbReference type="NCBIfam" id="TIGR01784">
    <property type="entry name" value="T_den_put_tspse"/>
    <property type="match status" value="1"/>
</dbReference>
<dbReference type="Pfam" id="PF12784">
    <property type="entry name" value="PDDEXK_2"/>
    <property type="match status" value="1"/>
</dbReference>
<proteinExistence type="predicted"/>
<accession>A0A7X2T3G9</accession>
<evidence type="ECO:0000313" key="1">
    <source>
        <dbReference type="EMBL" id="MSS01579.1"/>
    </source>
</evidence>
<reference evidence="1 2" key="1">
    <citation type="submission" date="2019-08" db="EMBL/GenBank/DDBJ databases">
        <title>In-depth cultivation of the pig gut microbiome towards novel bacterial diversity and tailored functional studies.</title>
        <authorList>
            <person name="Wylensek D."/>
            <person name="Hitch T.C.A."/>
            <person name="Clavel T."/>
        </authorList>
    </citation>
    <scope>NUCLEOTIDE SEQUENCE [LARGE SCALE GENOMIC DNA]</scope>
    <source>
        <strain evidence="1 2">LKV-178-WT-2G</strain>
    </source>
</reference>
<gene>
    <name evidence="1" type="ORF">FYJ50_05635</name>
</gene>
<keyword evidence="2" id="KW-1185">Reference proteome</keyword>
<dbReference type="InterPro" id="IPR010106">
    <property type="entry name" value="RpnA"/>
</dbReference>
<name>A0A7X2T3G9_9FIRM</name>
<dbReference type="Proteomes" id="UP000470082">
    <property type="component" value="Unassembled WGS sequence"/>
</dbReference>
<dbReference type="PANTHER" id="PTHR41317:SF1">
    <property type="entry name" value="PD-(D_E)XK NUCLEASE FAMILY TRANSPOSASE"/>
    <property type="match status" value="1"/>
</dbReference>
<dbReference type="RefSeq" id="WP_154460117.1">
    <property type="nucleotide sequence ID" value="NZ_VUMM01000009.1"/>
</dbReference>
<dbReference type="PANTHER" id="PTHR41317">
    <property type="entry name" value="PD-(D_E)XK NUCLEASE FAMILY TRANSPOSASE"/>
    <property type="match status" value="1"/>
</dbReference>
<protein>
    <submittedName>
        <fullName evidence="1">Rpn family recombination-promoting nuclease/putative transposase</fullName>
    </submittedName>
</protein>
<sequence length="290" mass="34282">MIDIKKDINFRYIFGKDSEPNKIALKGLIEAFVDVKVTNLEILTSELSRNIEEAKKSSLDIQARFGTGEKIDVEMQMCNNRHELAQRMAYYGGQLVSSQIKKGEPYTKIKRSYVLFILDFKWIEDEKLVHTYIKKEKEDYTDIPQGDWNPFVVVELPKAKYKEEMNISEEYAFVLKYCTEEKYHDKIELIKQREKGIFYRMKCANNISQNEMEWLKKLEEERYEMDRAQKVENARLEGIEIGLEKGEKIGSLNTMKENIKTMYKNKCDIQFIAKVLEQSIEYVQNVLNEK</sequence>
<comment type="caution">
    <text evidence="1">The sequence shown here is derived from an EMBL/GenBank/DDBJ whole genome shotgun (WGS) entry which is preliminary data.</text>
</comment>
<organism evidence="1 2">
    <name type="scientific">Floccifex porci</name>
    <dbReference type="NCBI Taxonomy" id="2606629"/>
    <lineage>
        <taxon>Bacteria</taxon>
        <taxon>Bacillati</taxon>
        <taxon>Bacillota</taxon>
        <taxon>Erysipelotrichia</taxon>
        <taxon>Erysipelotrichales</taxon>
        <taxon>Erysipelotrichaceae</taxon>
        <taxon>Floccifex</taxon>
    </lineage>
</organism>